<gene>
    <name evidence="1" type="ORF">NCTC10138_01323</name>
</gene>
<evidence type="ECO:0000313" key="1">
    <source>
        <dbReference type="EMBL" id="VEU80935.1"/>
    </source>
</evidence>
<dbReference type="EMBL" id="LR215048">
    <property type="protein sequence ID" value="VEU80935.1"/>
    <property type="molecule type" value="Genomic_DNA"/>
</dbReference>
<dbReference type="STRING" id="1278311.GCA_000428705_00014"/>
<dbReference type="OrthoDB" id="411268at2"/>
<keyword evidence="2" id="KW-1185">Reference proteome</keyword>
<protein>
    <submittedName>
        <fullName evidence="1">Uncharacterized protein</fullName>
    </submittedName>
</protein>
<evidence type="ECO:0000313" key="2">
    <source>
        <dbReference type="Proteomes" id="UP000289841"/>
    </source>
</evidence>
<organism evidence="1 2">
    <name type="scientific">Haploplasma axanthum</name>
    <name type="common">Acholeplasma axanthum</name>
    <dbReference type="NCBI Taxonomy" id="29552"/>
    <lineage>
        <taxon>Bacteria</taxon>
        <taxon>Bacillati</taxon>
        <taxon>Mycoplasmatota</taxon>
        <taxon>Mollicutes</taxon>
        <taxon>Acholeplasmatales</taxon>
        <taxon>Acholeplasmataceae</taxon>
        <taxon>Haploplasma</taxon>
    </lineage>
</organism>
<dbReference type="KEGG" id="aaxa:NCTC10138_01323"/>
<reference evidence="1 2" key="1">
    <citation type="submission" date="2019-01" db="EMBL/GenBank/DDBJ databases">
        <authorList>
            <consortium name="Pathogen Informatics"/>
        </authorList>
    </citation>
    <scope>NUCLEOTIDE SEQUENCE [LARGE SCALE GENOMIC DNA]</scope>
    <source>
        <strain evidence="1 2">NCTC10138</strain>
    </source>
</reference>
<dbReference type="Proteomes" id="UP000289841">
    <property type="component" value="Chromosome"/>
</dbReference>
<sequence length="227" mass="24656">MAIIKVKRGTTTPTTSNLTQVGEMGFNTNTNELFIRGNSSVVKIGGGIEELEYSYTGNVSSHNFSYSFNNAYIYRLVVLASTNYKGSDTSQTVITYKTSSGTILSGSYLTLFNNDVYSSQSKFSSRNTSNFLIADAHSGGVTPSYAITKTIDMDIMPSFESSTTSTYQWIIKGKSIASVSDQSNATITLAEFVHSVDGTIGQILIDPGLDLGATDTIQVSLYRKRRK</sequence>
<proteinExistence type="predicted"/>
<dbReference type="AlphaFoldDB" id="A0A449BET1"/>
<dbReference type="RefSeq" id="WP_026389866.1">
    <property type="nucleotide sequence ID" value="NZ_LR215048.1"/>
</dbReference>
<name>A0A449BET1_HAPAX</name>
<accession>A0A449BET1</accession>